<proteinExistence type="predicted"/>
<dbReference type="InterPro" id="IPR036188">
    <property type="entry name" value="FAD/NAD-bd_sf"/>
</dbReference>
<evidence type="ECO:0000256" key="1">
    <source>
        <dbReference type="SAM" id="MobiDB-lite"/>
    </source>
</evidence>
<dbReference type="EMBL" id="CAWUHD010000047">
    <property type="protein sequence ID" value="CAK7222978.1"/>
    <property type="molecule type" value="Genomic_DNA"/>
</dbReference>
<gene>
    <name evidence="3" type="ORF">SEUCBS140593_005084</name>
</gene>
<evidence type="ECO:0000313" key="4">
    <source>
        <dbReference type="Proteomes" id="UP001642482"/>
    </source>
</evidence>
<protein>
    <recommendedName>
        <fullName evidence="2">FAD dependent oxidoreductase domain-containing protein</fullName>
    </recommendedName>
</protein>
<dbReference type="Proteomes" id="UP001642482">
    <property type="component" value="Unassembled WGS sequence"/>
</dbReference>
<dbReference type="Pfam" id="PF01266">
    <property type="entry name" value="DAO"/>
    <property type="match status" value="1"/>
</dbReference>
<reference evidence="3 4" key="1">
    <citation type="submission" date="2024-01" db="EMBL/GenBank/DDBJ databases">
        <authorList>
            <person name="Allen C."/>
            <person name="Tagirdzhanova G."/>
        </authorList>
    </citation>
    <scope>NUCLEOTIDE SEQUENCE [LARGE SCALE GENOMIC DNA]</scope>
</reference>
<name>A0ABP0BTP2_9PEZI</name>
<organism evidence="3 4">
    <name type="scientific">Sporothrix eucalyptigena</name>
    <dbReference type="NCBI Taxonomy" id="1812306"/>
    <lineage>
        <taxon>Eukaryota</taxon>
        <taxon>Fungi</taxon>
        <taxon>Dikarya</taxon>
        <taxon>Ascomycota</taxon>
        <taxon>Pezizomycotina</taxon>
        <taxon>Sordariomycetes</taxon>
        <taxon>Sordariomycetidae</taxon>
        <taxon>Ophiostomatales</taxon>
        <taxon>Ophiostomataceae</taxon>
        <taxon>Sporothrix</taxon>
    </lineage>
</organism>
<comment type="caution">
    <text evidence="3">The sequence shown here is derived from an EMBL/GenBank/DDBJ whole genome shotgun (WGS) entry which is preliminary data.</text>
</comment>
<keyword evidence="4" id="KW-1185">Reference proteome</keyword>
<evidence type="ECO:0000259" key="2">
    <source>
        <dbReference type="Pfam" id="PF01266"/>
    </source>
</evidence>
<dbReference type="Gene3D" id="3.30.9.10">
    <property type="entry name" value="D-Amino Acid Oxidase, subunit A, domain 2"/>
    <property type="match status" value="1"/>
</dbReference>
<feature type="domain" description="FAD dependent oxidoreductase" evidence="2">
    <location>
        <begin position="48"/>
        <end position="493"/>
    </location>
</feature>
<dbReference type="SUPFAM" id="SSF51905">
    <property type="entry name" value="FAD/NAD(P)-binding domain"/>
    <property type="match status" value="1"/>
</dbReference>
<dbReference type="PANTHER" id="PTHR13847:SF150">
    <property type="entry name" value="OXIDOREDUCTASE TDA3-RELATED"/>
    <property type="match status" value="1"/>
</dbReference>
<accession>A0ABP0BTP2</accession>
<feature type="compositionally biased region" description="Low complexity" evidence="1">
    <location>
        <begin position="1"/>
        <end position="18"/>
    </location>
</feature>
<dbReference type="Gene3D" id="3.50.50.60">
    <property type="entry name" value="FAD/NAD(P)-binding domain"/>
    <property type="match status" value="2"/>
</dbReference>
<feature type="region of interest" description="Disordered" evidence="1">
    <location>
        <begin position="1"/>
        <end position="20"/>
    </location>
</feature>
<dbReference type="InterPro" id="IPR006076">
    <property type="entry name" value="FAD-dep_OxRdtase"/>
</dbReference>
<dbReference type="PANTHER" id="PTHR13847">
    <property type="entry name" value="SARCOSINE DEHYDROGENASE-RELATED"/>
    <property type="match status" value="1"/>
</dbReference>
<sequence>MADSLAGQPGPQTQAQGQKQRHIVIVGKAASIYDPPKLQRPLTFVSLGGGVIGSTTAYFLTRHPRYDPALHKITLLEASTIAAGASGKAGGLLGLWAYPEELVPLSYRLHRELADEHGGAKRWGYRQVGCGHIQAEVSQADLDRRAAEVEAAKAAKAAQTEGKSEEGASVDKPPIADANDAAMTETSASTEKGAQKNWEKLPKQDEHAASLLSRSVPPPDLDWIDLAVVQSYDQMGVPGAYDTAQVHPFHFTTAMAELAKERGVDIRLNAQVTKIESLAGAAEASTSTDTDAQALHTVEYLDRSTNTTQKIRGVTDVVVSAGPWTGVVLPRSKIEGLRAHSVVWEADVSAYAVFTDVGLPSSYVPEHRLQAGQKRRRHRGRVDPEIYARPFGEVYACGEPDSSVPLPATADRVEVDALQCADLVAYCSTFSLALAKAPVKATQACYLPRHIRFGDERAPLIGQTHTPGLWVASGHTCWGIQNSPATGCLMAEMLLDGKAASADVSKFDPRKFKV</sequence>
<feature type="region of interest" description="Disordered" evidence="1">
    <location>
        <begin position="156"/>
        <end position="197"/>
    </location>
</feature>
<evidence type="ECO:0000313" key="3">
    <source>
        <dbReference type="EMBL" id="CAK7222978.1"/>
    </source>
</evidence>